<name>Q0REQ2_FRAAA</name>
<protein>
    <submittedName>
        <fullName evidence="1">Uncharacterized protein</fullName>
    </submittedName>
</protein>
<accession>Q0REQ2</accession>
<dbReference type="KEGG" id="fal:FRAAL5422"/>
<dbReference type="STRING" id="326424.FRAAL5422"/>
<reference evidence="1 2" key="1">
    <citation type="journal article" date="2007" name="Genome Res.">
        <title>Genome characteristics of facultatively symbiotic Frankia sp. strains reflect host range and host plant biogeography.</title>
        <authorList>
            <person name="Normand P."/>
            <person name="Lapierre P."/>
            <person name="Tisa L.S."/>
            <person name="Gogarten J.P."/>
            <person name="Alloisio N."/>
            <person name="Bagnarol E."/>
            <person name="Bassi C.A."/>
            <person name="Berry A.M."/>
            <person name="Bickhart D.M."/>
            <person name="Choisne N."/>
            <person name="Couloux A."/>
            <person name="Cournoyer B."/>
            <person name="Cruveiller S."/>
            <person name="Daubin V."/>
            <person name="Demange N."/>
            <person name="Francino M.P."/>
            <person name="Goltsman E."/>
            <person name="Huang Y."/>
            <person name="Kopp O.R."/>
            <person name="Labarre L."/>
            <person name="Lapidus A."/>
            <person name="Lavire C."/>
            <person name="Marechal J."/>
            <person name="Martinez M."/>
            <person name="Mastronunzio J.E."/>
            <person name="Mullin B.C."/>
            <person name="Niemann J."/>
            <person name="Pujic P."/>
            <person name="Rawnsley T."/>
            <person name="Rouy Z."/>
            <person name="Schenowitz C."/>
            <person name="Sellstedt A."/>
            <person name="Tavares F."/>
            <person name="Tomkins J.P."/>
            <person name="Vallenet D."/>
            <person name="Valverde C."/>
            <person name="Wall L.G."/>
            <person name="Wang Y."/>
            <person name="Medigue C."/>
            <person name="Benson D.R."/>
        </authorList>
    </citation>
    <scope>NUCLEOTIDE SEQUENCE [LARGE SCALE GENOMIC DNA]</scope>
    <source>
        <strain evidence="2">DSM 45986 / CECT 9034 / ACN14a</strain>
    </source>
</reference>
<dbReference type="EMBL" id="CT573213">
    <property type="protein sequence ID" value="CAJ64055.1"/>
    <property type="molecule type" value="Genomic_DNA"/>
</dbReference>
<proteinExistence type="predicted"/>
<keyword evidence="2" id="KW-1185">Reference proteome</keyword>
<dbReference type="Proteomes" id="UP000000657">
    <property type="component" value="Chromosome"/>
</dbReference>
<evidence type="ECO:0000313" key="1">
    <source>
        <dbReference type="EMBL" id="CAJ64055.1"/>
    </source>
</evidence>
<gene>
    <name evidence="1" type="ordered locus">FRAAL5422</name>
</gene>
<sequence>MSHFPRSAGTTRNDHCFRTVTTTRGDTHSLLLTTSVVAGSECAVRAGEGAPEIGHRH</sequence>
<dbReference type="AlphaFoldDB" id="Q0REQ2"/>
<organism evidence="1 2">
    <name type="scientific">Frankia alni (strain DSM 45986 / CECT 9034 / ACN14a)</name>
    <dbReference type="NCBI Taxonomy" id="326424"/>
    <lineage>
        <taxon>Bacteria</taxon>
        <taxon>Bacillati</taxon>
        <taxon>Actinomycetota</taxon>
        <taxon>Actinomycetes</taxon>
        <taxon>Frankiales</taxon>
        <taxon>Frankiaceae</taxon>
        <taxon>Frankia</taxon>
    </lineage>
</organism>
<dbReference type="HOGENOM" id="CLU_2990126_0_0_11"/>
<evidence type="ECO:0000313" key="2">
    <source>
        <dbReference type="Proteomes" id="UP000000657"/>
    </source>
</evidence>